<evidence type="ECO:0000313" key="3">
    <source>
        <dbReference type="Proteomes" id="UP000297258"/>
    </source>
</evidence>
<protein>
    <submittedName>
        <fullName evidence="2">Uncharacterized protein</fullName>
    </submittedName>
</protein>
<keyword evidence="1" id="KW-0732">Signal</keyword>
<comment type="caution">
    <text evidence="2">The sequence shown here is derived from an EMBL/GenBank/DDBJ whole genome shotgun (WGS) entry which is preliminary data.</text>
</comment>
<dbReference type="Proteomes" id="UP000297258">
    <property type="component" value="Unassembled WGS sequence"/>
</dbReference>
<dbReference type="AlphaFoldDB" id="A0A4Y9SL09"/>
<evidence type="ECO:0000256" key="1">
    <source>
        <dbReference type="SAM" id="SignalP"/>
    </source>
</evidence>
<name>A0A4Y9SL09_9BURK</name>
<reference evidence="2 3" key="1">
    <citation type="submission" date="2019-03" db="EMBL/GenBank/DDBJ databases">
        <title>Draft genome of Massilia hortus sp. nov., a novel bacterial species of the Oxalobacteraceae family.</title>
        <authorList>
            <person name="Peta V."/>
            <person name="Raths R."/>
            <person name="Bucking H."/>
        </authorList>
    </citation>
    <scope>NUCLEOTIDE SEQUENCE [LARGE SCALE GENOMIC DNA]</scope>
    <source>
        <strain evidence="2 3">ONC3</strain>
    </source>
</reference>
<evidence type="ECO:0000313" key="2">
    <source>
        <dbReference type="EMBL" id="TFW27350.1"/>
    </source>
</evidence>
<sequence>MRALSLPGLLALSCLAHATNYTLWINGRNNPAAIGHYDDFRYWGPATVDAGVNKKAVNWDGYNSIGTQSRHIRDALDCFCTGENWCYIATHSAGDMIVGYTLANYGGSARSVKNAVANADGTCGDVAGAPPQTGWNIKWVRSAGGSAGGSELADAGRWTTGEPLVHEHKVSTARAMYNHNATYNVWFYMYAGSNGTLYSWLLPGQDDEVVAYHSSGAVAGSAGGSYCNPGDWFCRVLSMGAAANEGGWPKWANHSVAFRDDHERYSHYIKGNWGGITGMMLQDIQKLAR</sequence>
<keyword evidence="3" id="KW-1185">Reference proteome</keyword>
<dbReference type="OrthoDB" id="8886973at2"/>
<accession>A0A4Y9SL09</accession>
<feature type="signal peptide" evidence="1">
    <location>
        <begin position="1"/>
        <end position="18"/>
    </location>
</feature>
<dbReference type="EMBL" id="SPUM01000152">
    <property type="protein sequence ID" value="TFW27350.1"/>
    <property type="molecule type" value="Genomic_DNA"/>
</dbReference>
<organism evidence="2 3">
    <name type="scientific">Massilia horti</name>
    <dbReference type="NCBI Taxonomy" id="2562153"/>
    <lineage>
        <taxon>Bacteria</taxon>
        <taxon>Pseudomonadati</taxon>
        <taxon>Pseudomonadota</taxon>
        <taxon>Betaproteobacteria</taxon>
        <taxon>Burkholderiales</taxon>
        <taxon>Oxalobacteraceae</taxon>
        <taxon>Telluria group</taxon>
        <taxon>Massilia</taxon>
    </lineage>
</organism>
<gene>
    <name evidence="2" type="ORF">E4O92_24235</name>
</gene>
<feature type="chain" id="PRO_5021342586" evidence="1">
    <location>
        <begin position="19"/>
        <end position="289"/>
    </location>
</feature>
<proteinExistence type="predicted"/>